<dbReference type="GO" id="GO:0004497">
    <property type="term" value="F:monooxygenase activity"/>
    <property type="evidence" value="ECO:0007669"/>
    <property type="project" value="UniProtKB-KW"/>
</dbReference>
<dbReference type="GO" id="GO:0071949">
    <property type="term" value="F:FAD binding"/>
    <property type="evidence" value="ECO:0007669"/>
    <property type="project" value="InterPro"/>
</dbReference>
<dbReference type="PANTHER" id="PTHR13789:SF309">
    <property type="entry name" value="PUTATIVE (AFU_ORTHOLOGUE AFUA_6G14510)-RELATED"/>
    <property type="match status" value="1"/>
</dbReference>
<dbReference type="AlphaFoldDB" id="A0A947GIY6"/>
<dbReference type="RefSeq" id="WP_215609139.1">
    <property type="nucleotide sequence ID" value="NZ_JADOES010000020.1"/>
</dbReference>
<dbReference type="Gene3D" id="3.50.50.60">
    <property type="entry name" value="FAD/NAD(P)-binding domain"/>
    <property type="match status" value="1"/>
</dbReference>
<keyword evidence="6" id="KW-1185">Reference proteome</keyword>
<reference evidence="5" key="1">
    <citation type="submission" date="2020-11" db="EMBL/GenBank/DDBJ databases">
        <authorList>
            <person name="Konstantinou D."/>
            <person name="Gkelis S."/>
            <person name="Popin R."/>
            <person name="Fewer D."/>
            <person name="Sivonen K."/>
        </authorList>
    </citation>
    <scope>NUCLEOTIDE SEQUENCE</scope>
    <source>
        <strain evidence="5">TAU-MAC 1115</strain>
    </source>
</reference>
<dbReference type="InterPro" id="IPR050493">
    <property type="entry name" value="FAD-dep_Monooxygenase_BioMet"/>
</dbReference>
<evidence type="ECO:0000256" key="1">
    <source>
        <dbReference type="ARBA" id="ARBA00023002"/>
    </source>
</evidence>
<reference evidence="5" key="2">
    <citation type="journal article" date="2021" name="Mar. Drugs">
        <title>Genome Reduction and Secondary Metabolism of the Marine Sponge-Associated Cyanobacterium Leptothoe.</title>
        <authorList>
            <person name="Konstantinou D."/>
            <person name="Popin R.V."/>
            <person name="Fewer D.P."/>
            <person name="Sivonen K."/>
            <person name="Gkelis S."/>
        </authorList>
    </citation>
    <scope>NUCLEOTIDE SEQUENCE</scope>
    <source>
        <strain evidence="5">TAU-MAC 1115</strain>
    </source>
</reference>
<feature type="transmembrane region" description="Helical" evidence="3">
    <location>
        <begin position="6"/>
        <end position="26"/>
    </location>
</feature>
<accession>A0A947GIY6</accession>
<dbReference type="EMBL" id="JADOES010000020">
    <property type="protein sequence ID" value="MBT9316074.1"/>
    <property type="molecule type" value="Genomic_DNA"/>
</dbReference>
<dbReference type="PRINTS" id="PR00420">
    <property type="entry name" value="RNGMNOXGNASE"/>
</dbReference>
<keyword evidence="2 5" id="KW-0503">Monooxygenase</keyword>
<keyword evidence="1" id="KW-0560">Oxidoreductase</keyword>
<dbReference type="Pfam" id="PF01494">
    <property type="entry name" value="FAD_binding_3"/>
    <property type="match status" value="2"/>
</dbReference>
<name>A0A947GIY6_9CYAN</name>
<proteinExistence type="predicted"/>
<sequence length="469" mass="52760">MDTDNLYDVLIVGAGPVGLATAIALYQRGITNILVIDQTHGFGKVGQTVDILPNGLKALHCIDKQAYNQIKAIGLGFIQDRRQKSEGKDQTKPRQRFWYQKDLQGNVIRTIPLDFDYWLNHYGEGRVSIPWHSLQTNLRKQLPANIVKPNHRCVDLTHKPTSVVVDTLSDDQTVENPFAHWQRKASTPLAENEPAKQGFSHQQFTAKLVVAADGINSTVRDVIYQDAGLSQWSKPQYSGYAAIGCLQIDHISDQVIQELDHQFLKSQSVVTLRNSPVNSARQPMDSPRLMLLRRDKNSLGYLLHLPVSLDLLNHSSPEAVVELAANRLKDNGFPNTLSQVVRLSNLNQLICRPYYIHPANIDHPQPIWSRGRVVLVGDAAHGMPPFAAQGANQGLEDAAVIGIAIANIITNHHLDNQAIISRQFRKYEQLRRPFMAKIQDATLHNHNWSQEEWTQYSDMVYSRNLADVI</sequence>
<comment type="caution">
    <text evidence="5">The sequence shown here is derived from an EMBL/GenBank/DDBJ whole genome shotgun (WGS) entry which is preliminary data.</text>
</comment>
<keyword evidence="3" id="KW-1133">Transmembrane helix</keyword>
<dbReference type="SUPFAM" id="SSF51905">
    <property type="entry name" value="FAD/NAD(P)-binding domain"/>
    <property type="match status" value="1"/>
</dbReference>
<evidence type="ECO:0000259" key="4">
    <source>
        <dbReference type="Pfam" id="PF01494"/>
    </source>
</evidence>
<dbReference type="InterPro" id="IPR036188">
    <property type="entry name" value="FAD/NAD-bd_sf"/>
</dbReference>
<gene>
    <name evidence="5" type="ORF">IXB50_11650</name>
</gene>
<keyword evidence="3" id="KW-0472">Membrane</keyword>
<feature type="domain" description="FAD-binding" evidence="4">
    <location>
        <begin position="368"/>
        <end position="413"/>
    </location>
</feature>
<dbReference type="Proteomes" id="UP000717364">
    <property type="component" value="Unassembled WGS sequence"/>
</dbReference>
<evidence type="ECO:0000256" key="2">
    <source>
        <dbReference type="ARBA" id="ARBA00023033"/>
    </source>
</evidence>
<evidence type="ECO:0000313" key="5">
    <source>
        <dbReference type="EMBL" id="MBT9316074.1"/>
    </source>
</evidence>
<keyword evidence="3" id="KW-0812">Transmembrane</keyword>
<evidence type="ECO:0000256" key="3">
    <source>
        <dbReference type="SAM" id="Phobius"/>
    </source>
</evidence>
<protein>
    <submittedName>
        <fullName evidence="5">FAD-dependent monooxygenase</fullName>
    </submittedName>
</protein>
<evidence type="ECO:0000313" key="6">
    <source>
        <dbReference type="Proteomes" id="UP000717364"/>
    </source>
</evidence>
<dbReference type="InterPro" id="IPR002938">
    <property type="entry name" value="FAD-bd"/>
</dbReference>
<feature type="domain" description="FAD-binding" evidence="4">
    <location>
        <begin position="7"/>
        <end position="35"/>
    </location>
</feature>
<organism evidence="5 6">
    <name type="scientific">Leptothoe spongobia TAU-MAC 1115</name>
    <dbReference type="NCBI Taxonomy" id="1967444"/>
    <lineage>
        <taxon>Bacteria</taxon>
        <taxon>Bacillati</taxon>
        <taxon>Cyanobacteriota</taxon>
        <taxon>Cyanophyceae</taxon>
        <taxon>Nodosilineales</taxon>
        <taxon>Cymatolegaceae</taxon>
        <taxon>Leptothoe</taxon>
        <taxon>Leptothoe spongobia</taxon>
    </lineage>
</organism>
<dbReference type="PANTHER" id="PTHR13789">
    <property type="entry name" value="MONOOXYGENASE"/>
    <property type="match status" value="1"/>
</dbReference>